<dbReference type="EMBL" id="JACSRA010000002">
    <property type="protein sequence ID" value="MBD7910073.1"/>
    <property type="molecule type" value="Genomic_DNA"/>
</dbReference>
<protein>
    <submittedName>
        <fullName evidence="9">AEC family transporter</fullName>
    </submittedName>
</protein>
<evidence type="ECO:0000256" key="6">
    <source>
        <dbReference type="ARBA" id="ARBA00022989"/>
    </source>
</evidence>
<feature type="transmembrane region" description="Helical" evidence="8">
    <location>
        <begin position="6"/>
        <end position="24"/>
    </location>
</feature>
<feature type="transmembrane region" description="Helical" evidence="8">
    <location>
        <begin position="160"/>
        <end position="180"/>
    </location>
</feature>
<feature type="transmembrane region" description="Helical" evidence="8">
    <location>
        <begin position="127"/>
        <end position="148"/>
    </location>
</feature>
<dbReference type="Pfam" id="PF03547">
    <property type="entry name" value="Mem_trans"/>
    <property type="match status" value="2"/>
</dbReference>
<keyword evidence="6 8" id="KW-1133">Transmembrane helix</keyword>
<keyword evidence="4" id="KW-1003">Cell membrane</keyword>
<evidence type="ECO:0000256" key="1">
    <source>
        <dbReference type="ARBA" id="ARBA00004651"/>
    </source>
</evidence>
<organism evidence="9 10">
    <name type="scientific">Clostridium cibarium</name>
    <dbReference type="NCBI Taxonomy" id="2762247"/>
    <lineage>
        <taxon>Bacteria</taxon>
        <taxon>Bacillati</taxon>
        <taxon>Bacillota</taxon>
        <taxon>Clostridia</taxon>
        <taxon>Eubacteriales</taxon>
        <taxon>Clostridiaceae</taxon>
        <taxon>Clostridium</taxon>
    </lineage>
</organism>
<dbReference type="RefSeq" id="WP_143314421.1">
    <property type="nucleotide sequence ID" value="NZ_JACSRA010000002.1"/>
</dbReference>
<dbReference type="InterPro" id="IPR038770">
    <property type="entry name" value="Na+/solute_symporter_sf"/>
</dbReference>
<feature type="transmembrane region" description="Helical" evidence="8">
    <location>
        <begin position="283"/>
        <end position="303"/>
    </location>
</feature>
<feature type="transmembrane region" description="Helical" evidence="8">
    <location>
        <begin position="250"/>
        <end position="271"/>
    </location>
</feature>
<dbReference type="Gene3D" id="1.20.1530.20">
    <property type="match status" value="1"/>
</dbReference>
<dbReference type="PANTHER" id="PTHR36838:SF1">
    <property type="entry name" value="SLR1864 PROTEIN"/>
    <property type="match status" value="1"/>
</dbReference>
<evidence type="ECO:0000313" key="10">
    <source>
        <dbReference type="Proteomes" id="UP000627781"/>
    </source>
</evidence>
<evidence type="ECO:0000256" key="3">
    <source>
        <dbReference type="ARBA" id="ARBA00022448"/>
    </source>
</evidence>
<feature type="transmembrane region" description="Helical" evidence="8">
    <location>
        <begin position="36"/>
        <end position="58"/>
    </location>
</feature>
<evidence type="ECO:0000256" key="7">
    <source>
        <dbReference type="ARBA" id="ARBA00023136"/>
    </source>
</evidence>
<proteinExistence type="inferred from homology"/>
<evidence type="ECO:0000256" key="4">
    <source>
        <dbReference type="ARBA" id="ARBA00022475"/>
    </source>
</evidence>
<evidence type="ECO:0000256" key="8">
    <source>
        <dbReference type="SAM" id="Phobius"/>
    </source>
</evidence>
<keyword evidence="3" id="KW-0813">Transport</keyword>
<feature type="transmembrane region" description="Helical" evidence="8">
    <location>
        <begin position="70"/>
        <end position="90"/>
    </location>
</feature>
<feature type="transmembrane region" description="Helical" evidence="8">
    <location>
        <begin position="102"/>
        <end position="121"/>
    </location>
</feature>
<comment type="subcellular location">
    <subcellularLocation>
        <location evidence="1">Cell membrane</location>
        <topology evidence="1">Multi-pass membrane protein</topology>
    </subcellularLocation>
</comment>
<keyword evidence="7 8" id="KW-0472">Membrane</keyword>
<feature type="transmembrane region" description="Helical" evidence="8">
    <location>
        <begin position="222"/>
        <end position="244"/>
    </location>
</feature>
<evidence type="ECO:0000256" key="2">
    <source>
        <dbReference type="ARBA" id="ARBA00010145"/>
    </source>
</evidence>
<dbReference type="PANTHER" id="PTHR36838">
    <property type="entry name" value="AUXIN EFFLUX CARRIER FAMILY PROTEIN"/>
    <property type="match status" value="1"/>
</dbReference>
<evidence type="ECO:0000256" key="5">
    <source>
        <dbReference type="ARBA" id="ARBA00022692"/>
    </source>
</evidence>
<keyword evidence="5 8" id="KW-0812">Transmembrane</keyword>
<comment type="similarity">
    <text evidence="2">Belongs to the auxin efflux carrier (TC 2.A.69) family.</text>
</comment>
<keyword evidence="10" id="KW-1185">Reference proteome</keyword>
<gene>
    <name evidence="9" type="ORF">H9661_01775</name>
</gene>
<reference evidence="9 10" key="1">
    <citation type="submission" date="2020-08" db="EMBL/GenBank/DDBJ databases">
        <title>A Genomic Blueprint of the Chicken Gut Microbiome.</title>
        <authorList>
            <person name="Gilroy R."/>
            <person name="Ravi A."/>
            <person name="Getino M."/>
            <person name="Pursley I."/>
            <person name="Horton D.L."/>
            <person name="Alikhan N.-F."/>
            <person name="Baker D."/>
            <person name="Gharbi K."/>
            <person name="Hall N."/>
            <person name="Watson M."/>
            <person name="Adriaenssens E.M."/>
            <person name="Foster-Nyarko E."/>
            <person name="Jarju S."/>
            <person name="Secka A."/>
            <person name="Antonio M."/>
            <person name="Oren A."/>
            <person name="Chaudhuri R."/>
            <person name="La Ragione R.M."/>
            <person name="Hildebrand F."/>
            <person name="Pallen M.J."/>
        </authorList>
    </citation>
    <scope>NUCLEOTIDE SEQUENCE [LARGE SCALE GENOMIC DNA]</scope>
    <source>
        <strain evidence="9 10">Sa3CVN1</strain>
    </source>
</reference>
<dbReference type="InterPro" id="IPR004776">
    <property type="entry name" value="Mem_transp_PIN-like"/>
</dbReference>
<comment type="caution">
    <text evidence="9">The sequence shown here is derived from an EMBL/GenBank/DDBJ whole genome shotgun (WGS) entry which is preliminary data.</text>
</comment>
<name>A0ABR8PPH8_9CLOT</name>
<dbReference type="Proteomes" id="UP000627781">
    <property type="component" value="Unassembled WGS sequence"/>
</dbReference>
<accession>A0ABR8PPH8</accession>
<evidence type="ECO:0000313" key="9">
    <source>
        <dbReference type="EMBL" id="MBD7910073.1"/>
    </source>
</evidence>
<sequence>MEIKAVMDNVISLFLIILVGLYGVKRNIITGEIQKGLTRILMNITLPLLIITSFSLKFDESMKSNILRSFFYSFFCFIITGIISYILLLVIKDKSKRNVLQFANVFSNCGFVGFPIVSSIYGAEGVVYTAIFNVLFNLFLWTYGIVLYSDNFAIKDIRKVLFTPGIVAVYIGISILLFNVELPGTLYKSFKLVGDMTTPLSMIIIGCVLSKVNMKEAFRDITVYYGTFIRLIIIPLAIILFAKLVKDDSILINTIIVLQSMPAATMTSIIAESYNKESSYAAIIVFVTTLFSIVSFPIVLKIIS</sequence>